<dbReference type="InterPro" id="IPR041664">
    <property type="entry name" value="AAA_16"/>
</dbReference>
<evidence type="ECO:0000259" key="1">
    <source>
        <dbReference type="PROSITE" id="PS50043"/>
    </source>
</evidence>
<dbReference type="OrthoDB" id="33864at2"/>
<dbReference type="Pfam" id="PF13191">
    <property type="entry name" value="AAA_16"/>
    <property type="match status" value="1"/>
</dbReference>
<dbReference type="PROSITE" id="PS50043">
    <property type="entry name" value="HTH_LUXR_2"/>
    <property type="match status" value="1"/>
</dbReference>
<dbReference type="InterPro" id="IPR058852">
    <property type="entry name" value="HTH_77"/>
</dbReference>
<dbReference type="PANTHER" id="PTHR47691:SF3">
    <property type="entry name" value="HTH-TYPE TRANSCRIPTIONAL REGULATOR RV0890C-RELATED"/>
    <property type="match status" value="1"/>
</dbReference>
<dbReference type="Pfam" id="PF00196">
    <property type="entry name" value="GerE"/>
    <property type="match status" value="1"/>
</dbReference>
<dbReference type="GO" id="GO:0003677">
    <property type="term" value="F:DNA binding"/>
    <property type="evidence" value="ECO:0007669"/>
    <property type="project" value="InterPro"/>
</dbReference>
<accession>A0A543DZH5</accession>
<comment type="caution">
    <text evidence="2">The sequence shown here is derived from an EMBL/GenBank/DDBJ whole genome shotgun (WGS) entry which is preliminary data.</text>
</comment>
<dbReference type="InterPro" id="IPR000792">
    <property type="entry name" value="Tscrpt_reg_LuxR_C"/>
</dbReference>
<dbReference type="Pfam" id="PF25872">
    <property type="entry name" value="HTH_77"/>
    <property type="match status" value="1"/>
</dbReference>
<dbReference type="SUPFAM" id="SSF52540">
    <property type="entry name" value="P-loop containing nucleoside triphosphate hydrolases"/>
    <property type="match status" value="1"/>
</dbReference>
<dbReference type="GO" id="GO:0006355">
    <property type="term" value="P:regulation of DNA-templated transcription"/>
    <property type="evidence" value="ECO:0007669"/>
    <property type="project" value="InterPro"/>
</dbReference>
<dbReference type="InterPro" id="IPR027417">
    <property type="entry name" value="P-loop_NTPase"/>
</dbReference>
<dbReference type="Gene3D" id="3.40.50.300">
    <property type="entry name" value="P-loop containing nucleotide triphosphate hydrolases"/>
    <property type="match status" value="1"/>
</dbReference>
<dbReference type="CDD" id="cd06170">
    <property type="entry name" value="LuxR_C_like"/>
    <property type="match status" value="1"/>
</dbReference>
<dbReference type="Gene3D" id="1.10.10.10">
    <property type="entry name" value="Winged helix-like DNA-binding domain superfamily/Winged helix DNA-binding domain"/>
    <property type="match status" value="1"/>
</dbReference>
<proteinExistence type="predicted"/>
<dbReference type="Proteomes" id="UP000315677">
    <property type="component" value="Unassembled WGS sequence"/>
</dbReference>
<name>A0A543DZH5_9PSEU</name>
<organism evidence="2 3">
    <name type="scientific">Pseudonocardia kunmingensis</name>
    <dbReference type="NCBI Taxonomy" id="630975"/>
    <lineage>
        <taxon>Bacteria</taxon>
        <taxon>Bacillati</taxon>
        <taxon>Actinomycetota</taxon>
        <taxon>Actinomycetes</taxon>
        <taxon>Pseudonocardiales</taxon>
        <taxon>Pseudonocardiaceae</taxon>
        <taxon>Pseudonocardia</taxon>
    </lineage>
</organism>
<keyword evidence="3" id="KW-1185">Reference proteome</keyword>
<sequence length="902" mass="92998">MALPVDVSDREAEVLAAVGAHLSNAQIAGRLHLSVRTVEGHVSSLLRKYGVADRRELAALVGPDAGAAPPPGGVAGLPVARTSFVGRGAERTAILAALARERLVTLVGPGGVGKTRLAAVVAAEVTEAAAFPFGGAFVDLVPAREDSVAQAVAAALGVAEGPQQPLEAAIAGRLGRGRSLLVLDNCEHVVDAVAGFAERVLAACPTVTLLATSRERLAVPGERVVAVGPLPLGSDAERLFADRAVAPVEPGAVADLCARLDGLPLAIELAAARSAALGGPGLLTGLGDYLRLLAGGRGRAVRHRSLRAVLGWSHDLLDDEERRLFRALAAFVGAFDLPAAASVAGLELAVAADVLGRLVDKSLVVHERGRWRLLATVRAVAADKLAEAGETAQVRARHRRWAVARADALTGSPRTGDGWREEVDAALDDLRDALAACPPGPDPDGHALARALGWITHARGFLDEARRRYLEARGHAGGPDEAARDLRSAADCAEVGHDSGGAFDLLVEAGRTAADGNAAAVALARAVELACRCPATFAVEVPHERLRALQADAAAACDRRDPVATARLAIAAAWNAGPRKLAPARALAEEAVAAARRTGEPLLVSAALGALRGAAVEEGRLREAHRICTERLDLLPGMDPTDPQDAAEIEDVLAVACADAVAVGEPGSALDVAGRILDADVHGDSPHLALSTVLPALVLAGEIDRALRHAPAMWAGWERAGRPPAVWMPVAARFAALAAALRGDDAQAALWDARAREAGTANVFHAQHAPLAVFTQARAAVHAGRATRVRPPEPAAGRYHAYAVAAHAELAVVAGWPDAPARLDAARREAGAHPWAVACLDRAAGRLHADEAALAAAVAGFERIGARLERAVTLALLPPRAEEGAAELALLGVRVPQPAPSS</sequence>
<dbReference type="InterPro" id="IPR036388">
    <property type="entry name" value="WH-like_DNA-bd_sf"/>
</dbReference>
<feature type="domain" description="HTH luxR-type" evidence="1">
    <location>
        <begin position="1"/>
        <end position="65"/>
    </location>
</feature>
<dbReference type="RefSeq" id="WP_142049480.1">
    <property type="nucleotide sequence ID" value="NZ_VFPA01000001.1"/>
</dbReference>
<evidence type="ECO:0000313" key="3">
    <source>
        <dbReference type="Proteomes" id="UP000315677"/>
    </source>
</evidence>
<dbReference type="AlphaFoldDB" id="A0A543DZH5"/>
<gene>
    <name evidence="2" type="ORF">FB558_1514</name>
</gene>
<dbReference type="PANTHER" id="PTHR47691">
    <property type="entry name" value="REGULATOR-RELATED"/>
    <property type="match status" value="1"/>
</dbReference>
<protein>
    <submittedName>
        <fullName evidence="2">Putative ATPase</fullName>
    </submittedName>
</protein>
<dbReference type="SMART" id="SM00421">
    <property type="entry name" value="HTH_LUXR"/>
    <property type="match status" value="1"/>
</dbReference>
<dbReference type="SUPFAM" id="SSF46894">
    <property type="entry name" value="C-terminal effector domain of the bipartite response regulators"/>
    <property type="match status" value="1"/>
</dbReference>
<dbReference type="PRINTS" id="PR00364">
    <property type="entry name" value="DISEASERSIST"/>
</dbReference>
<dbReference type="InterPro" id="IPR016032">
    <property type="entry name" value="Sig_transdc_resp-reg_C-effctor"/>
</dbReference>
<dbReference type="EMBL" id="VFPA01000001">
    <property type="protein sequence ID" value="TQM14740.1"/>
    <property type="molecule type" value="Genomic_DNA"/>
</dbReference>
<reference evidence="2 3" key="1">
    <citation type="submission" date="2019-06" db="EMBL/GenBank/DDBJ databases">
        <title>Sequencing the genomes of 1000 actinobacteria strains.</title>
        <authorList>
            <person name="Klenk H.-P."/>
        </authorList>
    </citation>
    <scope>NUCLEOTIDE SEQUENCE [LARGE SCALE GENOMIC DNA]</scope>
    <source>
        <strain evidence="2 3">DSM 45301</strain>
    </source>
</reference>
<evidence type="ECO:0000313" key="2">
    <source>
        <dbReference type="EMBL" id="TQM14740.1"/>
    </source>
</evidence>